<proteinExistence type="predicted"/>
<keyword evidence="1" id="KW-0732">Signal</keyword>
<evidence type="ECO:0000313" key="2">
    <source>
        <dbReference type="EMBL" id="CAD6499380.1"/>
    </source>
</evidence>
<dbReference type="AlphaFoldDB" id="A0A9W4D139"/>
<dbReference type="Proteomes" id="UP000683417">
    <property type="component" value="Unassembled WGS sequence"/>
</dbReference>
<feature type="chain" id="PRO_5040815280" evidence="1">
    <location>
        <begin position="19"/>
        <end position="159"/>
    </location>
</feature>
<gene>
    <name evidence="2" type="ORF">BGTH12_LOCUS738</name>
</gene>
<comment type="caution">
    <text evidence="2">The sequence shown here is derived from an EMBL/GenBank/DDBJ whole genome shotgun (WGS) entry which is preliminary data.</text>
</comment>
<sequence length="159" mass="18378">MRYCIVALILQSVSVSVAVMEAFQTPHIPEDQKSFNCDGRIYNSHSFGQYRDMNGYFRHSAAADVNLVRRVSDVTRAKQTDVKYMYHDDSRRIDHLHLPIFESHPVVITRDTLIYDQHSRVCAIITQIGQPTNTPHRETRTVYDVSDTFCPIQQPNTHL</sequence>
<name>A0A9W4D139_BLUGR</name>
<evidence type="ECO:0000313" key="3">
    <source>
        <dbReference type="Proteomes" id="UP000683417"/>
    </source>
</evidence>
<dbReference type="EMBL" id="CAJHIT010000002">
    <property type="protein sequence ID" value="CAD6499380.1"/>
    <property type="molecule type" value="Genomic_DNA"/>
</dbReference>
<protein>
    <submittedName>
        <fullName evidence="2">BgTH12-03496</fullName>
    </submittedName>
</protein>
<accession>A0A9W4D139</accession>
<reference evidence="2" key="1">
    <citation type="submission" date="2020-10" db="EMBL/GenBank/DDBJ databases">
        <authorList>
            <person name="Muller C M."/>
        </authorList>
    </citation>
    <scope>NUCLEOTIDE SEQUENCE</scope>
    <source>
        <strain evidence="2">THUN-12</strain>
    </source>
</reference>
<feature type="signal peptide" evidence="1">
    <location>
        <begin position="1"/>
        <end position="18"/>
    </location>
</feature>
<organism evidence="2 3">
    <name type="scientific">Blumeria graminis f. sp. triticale</name>
    <dbReference type="NCBI Taxonomy" id="1689686"/>
    <lineage>
        <taxon>Eukaryota</taxon>
        <taxon>Fungi</taxon>
        <taxon>Dikarya</taxon>
        <taxon>Ascomycota</taxon>
        <taxon>Pezizomycotina</taxon>
        <taxon>Leotiomycetes</taxon>
        <taxon>Erysiphales</taxon>
        <taxon>Erysiphaceae</taxon>
        <taxon>Blumeria</taxon>
    </lineage>
</organism>
<evidence type="ECO:0000256" key="1">
    <source>
        <dbReference type="SAM" id="SignalP"/>
    </source>
</evidence>